<sequence>MKYYQNNNTTKYSASSDTGKIIQNKAIELQDNRPASILQRKKNNTGLPDNLKSGIENLSGHSMDDVKVHYNSNKPAQLNAHAYAQGTDIHVASGQEKHLAHEAWHVVQQKQGRVKPTLQMRGKVNVNDDKVLENEADVMGAKALQMKIFEEKQKNRQLKTINTANIQPKWISNKGPLLKWDIPIKGVRWYYNQSNHKMFYIIEQGGDRFSLYAGKENARTHGQWLELGATPLLNASANVIDEEDVFTDSDSDSEDPTHEGVRLMQKDKKNDLAEFDRLRFGRKKIYEDKLTHFGDKSKIPSKHKQTEGKLIEAWIKKQILEKVTKKMNVIQGDLNNVTVRAHEETGQSVEIIMEWIPTVRQFKIVVFGESPLLKEKLKAAILELRTNFPSWRITAKMGDPVARLDHDNMHGK</sequence>
<gene>
    <name evidence="2" type="ORF">FLAT13_04760</name>
</gene>
<evidence type="ECO:0000259" key="1">
    <source>
        <dbReference type="Pfam" id="PF13699"/>
    </source>
</evidence>
<organism evidence="2 3">
    <name type="scientific">Flavobacterium salmonis</name>
    <dbReference type="NCBI Taxonomy" id="2654844"/>
    <lineage>
        <taxon>Bacteria</taxon>
        <taxon>Pseudomonadati</taxon>
        <taxon>Bacteroidota</taxon>
        <taxon>Flavobacteriia</taxon>
        <taxon>Flavobacteriales</taxon>
        <taxon>Flavobacteriaceae</taxon>
        <taxon>Flavobacterium</taxon>
    </lineage>
</organism>
<evidence type="ECO:0000313" key="2">
    <source>
        <dbReference type="EMBL" id="CAD0009125.1"/>
    </source>
</evidence>
<name>A0A6V6ZBV9_9FLAO</name>
<dbReference type="InterPro" id="IPR025295">
    <property type="entry name" value="eCIS_core_dom"/>
</dbReference>
<protein>
    <recommendedName>
        <fullName evidence="1">eCIS core domain-containing protein</fullName>
    </recommendedName>
</protein>
<dbReference type="RefSeq" id="WP_180910742.1">
    <property type="nucleotide sequence ID" value="NZ_CAIJDP010000089.1"/>
</dbReference>
<feature type="domain" description="eCIS core" evidence="1">
    <location>
        <begin position="47"/>
        <end position="112"/>
    </location>
</feature>
<accession>A0A6V6ZBV9</accession>
<dbReference type="AlphaFoldDB" id="A0A6V6ZBV9"/>
<dbReference type="Proteomes" id="UP000530060">
    <property type="component" value="Unassembled WGS sequence"/>
</dbReference>
<dbReference type="EMBL" id="CAIJDP010000089">
    <property type="protein sequence ID" value="CAD0009125.1"/>
    <property type="molecule type" value="Genomic_DNA"/>
</dbReference>
<reference evidence="2 3" key="1">
    <citation type="submission" date="2020-06" db="EMBL/GenBank/DDBJ databases">
        <authorList>
            <person name="Criscuolo A."/>
        </authorList>
    </citation>
    <scope>NUCLEOTIDE SEQUENCE [LARGE SCALE GENOMIC DNA]</scope>
    <source>
        <strain evidence="3">CIP 111411</strain>
    </source>
</reference>
<keyword evidence="3" id="KW-1185">Reference proteome</keyword>
<dbReference type="Pfam" id="PF13699">
    <property type="entry name" value="eCIS_core"/>
    <property type="match status" value="1"/>
</dbReference>
<comment type="caution">
    <text evidence="2">The sequence shown here is derived from an EMBL/GenBank/DDBJ whole genome shotgun (WGS) entry which is preliminary data.</text>
</comment>
<evidence type="ECO:0000313" key="3">
    <source>
        <dbReference type="Proteomes" id="UP000530060"/>
    </source>
</evidence>
<proteinExistence type="predicted"/>